<dbReference type="InterPro" id="IPR036291">
    <property type="entry name" value="NAD(P)-bd_dom_sf"/>
</dbReference>
<proteinExistence type="predicted"/>
<dbReference type="PANTHER" id="PTHR43245">
    <property type="entry name" value="BIFUNCTIONAL POLYMYXIN RESISTANCE PROTEIN ARNA"/>
    <property type="match status" value="1"/>
</dbReference>
<keyword evidence="2" id="KW-1185">Reference proteome</keyword>
<evidence type="ECO:0008006" key="3">
    <source>
        <dbReference type="Google" id="ProtNLM"/>
    </source>
</evidence>
<dbReference type="STRING" id="71784.A0A1Y2ADB2"/>
<evidence type="ECO:0000313" key="2">
    <source>
        <dbReference type="Proteomes" id="UP000193986"/>
    </source>
</evidence>
<dbReference type="EMBL" id="MCFC01000133">
    <property type="protein sequence ID" value="ORY20511.1"/>
    <property type="molecule type" value="Genomic_DNA"/>
</dbReference>
<dbReference type="InParanoid" id="A0A1Y2ADB2"/>
<dbReference type="SUPFAM" id="SSF51735">
    <property type="entry name" value="NAD(P)-binding Rossmann-fold domains"/>
    <property type="match status" value="1"/>
</dbReference>
<accession>A0A1Y2ADB2</accession>
<dbReference type="InterPro" id="IPR050177">
    <property type="entry name" value="Lipid_A_modif_metabolic_enz"/>
</dbReference>
<dbReference type="Proteomes" id="UP000193986">
    <property type="component" value="Unassembled WGS sequence"/>
</dbReference>
<protein>
    <recommendedName>
        <fullName evidence="3">NAD-dependent epimerase/dehydratase domain-containing protein</fullName>
    </recommendedName>
</protein>
<dbReference type="OrthoDB" id="16464at2759"/>
<dbReference type="Gene3D" id="3.40.50.720">
    <property type="entry name" value="NAD(P)-binding Rossmann-like Domain"/>
    <property type="match status" value="1"/>
</dbReference>
<gene>
    <name evidence="1" type="ORF">BCR39DRAFT_562919</name>
</gene>
<name>A0A1Y2ADB2_9TREE</name>
<evidence type="ECO:0000313" key="1">
    <source>
        <dbReference type="EMBL" id="ORY20511.1"/>
    </source>
</evidence>
<reference evidence="1 2" key="1">
    <citation type="submission" date="2016-07" db="EMBL/GenBank/DDBJ databases">
        <title>Pervasive Adenine N6-methylation of Active Genes in Fungi.</title>
        <authorList>
            <consortium name="DOE Joint Genome Institute"/>
            <person name="Mondo S.J."/>
            <person name="Dannebaum R.O."/>
            <person name="Kuo R.C."/>
            <person name="Labutti K."/>
            <person name="Haridas S."/>
            <person name="Kuo A."/>
            <person name="Salamov A."/>
            <person name="Ahrendt S.R."/>
            <person name="Lipzen A."/>
            <person name="Sullivan W."/>
            <person name="Andreopoulos W.B."/>
            <person name="Clum A."/>
            <person name="Lindquist E."/>
            <person name="Daum C."/>
            <person name="Ramamoorthy G.K."/>
            <person name="Gryganskyi A."/>
            <person name="Culley D."/>
            <person name="Magnuson J.K."/>
            <person name="James T.Y."/>
            <person name="O'Malley M.A."/>
            <person name="Stajich J.E."/>
            <person name="Spatafora J.W."/>
            <person name="Visel A."/>
            <person name="Grigoriev I.V."/>
        </authorList>
    </citation>
    <scope>NUCLEOTIDE SEQUENCE [LARGE SCALE GENOMIC DNA]</scope>
    <source>
        <strain evidence="1 2">68-887.2</strain>
    </source>
</reference>
<dbReference type="AlphaFoldDB" id="A0A1Y2ADB2"/>
<dbReference type="PANTHER" id="PTHR43245:SF11">
    <property type="entry name" value="LD23561P"/>
    <property type="match status" value="1"/>
</dbReference>
<organism evidence="1 2">
    <name type="scientific">Naematelia encephala</name>
    <dbReference type="NCBI Taxonomy" id="71784"/>
    <lineage>
        <taxon>Eukaryota</taxon>
        <taxon>Fungi</taxon>
        <taxon>Dikarya</taxon>
        <taxon>Basidiomycota</taxon>
        <taxon>Agaricomycotina</taxon>
        <taxon>Tremellomycetes</taxon>
        <taxon>Tremellales</taxon>
        <taxon>Naemateliaceae</taxon>
        <taxon>Naematelia</taxon>
    </lineage>
</organism>
<comment type="caution">
    <text evidence="1">The sequence shown here is derived from an EMBL/GenBank/DDBJ whole genome shotgun (WGS) entry which is preliminary data.</text>
</comment>
<sequence length="456" mass="50964">MSEGSKAVLELPVVLILGGTTTMARPLARYLLAGPCRLAAFVRIADRFSVNPPTTYLDKPFRTLLNDTSVPLEYRQVNLSNVETHKDTLRPPSVWNEEPVNWETFNVIYDLTGDIGFDKPELIQISHTYKLALGLARSAAALPKPPRAYIRLTFCFYEMKSSIGHTESADLRPDGIRGRWWHETLRALGTVHGLNVAVIRCAAWYGYGTWEGQVLPRVVVGHVYQYLNQEMKFLYNSDLRIHTIHTDDIAQGLHLAANYVATTPRETVILQSSVELPFSFQASSGSSTFSLSTKRTSLSDTWKTVDTVVPEKVKVTIPLFNVVDDNDSTQDTLAKAVAGVWGIKYGFINSAIAVLVQQFAKKDFSEMVDDVNENHVEAWSKMLAASDPPIISTPITPFLDEHAFRKMAICLDGSKAKRVLGFKPTRPRVEVDELKRIVKGFQDDGLWCVTACILEM</sequence>